<evidence type="ECO:0008006" key="3">
    <source>
        <dbReference type="Google" id="ProtNLM"/>
    </source>
</evidence>
<dbReference type="RefSeq" id="WP_008614249.1">
    <property type="nucleotide sequence ID" value="NZ_JH651379.1"/>
</dbReference>
<dbReference type="STRING" id="926559.JoomaDRAFT_3236"/>
<accession>I3C989</accession>
<organism evidence="1 2">
    <name type="scientific">Galbibacter orientalis DSM 19592</name>
    <dbReference type="NCBI Taxonomy" id="926559"/>
    <lineage>
        <taxon>Bacteria</taxon>
        <taxon>Pseudomonadati</taxon>
        <taxon>Bacteroidota</taxon>
        <taxon>Flavobacteriia</taxon>
        <taxon>Flavobacteriales</taxon>
        <taxon>Flavobacteriaceae</taxon>
        <taxon>Galbibacter</taxon>
    </lineage>
</organism>
<dbReference type="SUPFAM" id="SSF109854">
    <property type="entry name" value="DinB/YfiT-like putative metalloenzymes"/>
    <property type="match status" value="1"/>
</dbReference>
<dbReference type="InterPro" id="IPR034660">
    <property type="entry name" value="DinB/YfiT-like"/>
</dbReference>
<keyword evidence="2" id="KW-1185">Reference proteome</keyword>
<dbReference type="HOGENOM" id="CLU_083400_0_0_10"/>
<dbReference type="Gene3D" id="1.20.120.450">
    <property type="entry name" value="dinb family like domain"/>
    <property type="match status" value="1"/>
</dbReference>
<reference evidence="1 2" key="1">
    <citation type="submission" date="2012-02" db="EMBL/GenBank/DDBJ databases">
        <title>Improved High-Quality Draft genome of Joostella marina DSM 19592.</title>
        <authorList>
            <consortium name="US DOE Joint Genome Institute (JGI-PGF)"/>
            <person name="Lucas S."/>
            <person name="Copeland A."/>
            <person name="Lapidus A."/>
            <person name="Bruce D."/>
            <person name="Goodwin L."/>
            <person name="Pitluck S."/>
            <person name="Peters L."/>
            <person name="Chertkov O."/>
            <person name="Ovchinnikova G."/>
            <person name="Kyrpides N."/>
            <person name="Mavromatis K."/>
            <person name="Detter J.C."/>
            <person name="Han C."/>
            <person name="Land M."/>
            <person name="Hauser L."/>
            <person name="Markowitz V."/>
            <person name="Cheng J.-F."/>
            <person name="Hugenholtz P."/>
            <person name="Woyke T."/>
            <person name="Wu D."/>
            <person name="Tindall B."/>
            <person name="Brambilla E."/>
            <person name="Klenk H.-P."/>
            <person name="Eisen J.A."/>
        </authorList>
    </citation>
    <scope>NUCLEOTIDE SEQUENCE [LARGE SCALE GENOMIC DNA]</scope>
    <source>
        <strain evidence="1 2">DSM 19592</strain>
    </source>
</reference>
<name>I3C989_9FLAO</name>
<dbReference type="Proteomes" id="UP000004690">
    <property type="component" value="Unassembled WGS sequence"/>
</dbReference>
<proteinExistence type="predicted"/>
<dbReference type="PANTHER" id="PTHR39473:SF1">
    <property type="entry name" value="DINB-LIKE DOMAIN-CONTAINING PROTEIN"/>
    <property type="match status" value="1"/>
</dbReference>
<dbReference type="AlphaFoldDB" id="I3C989"/>
<sequence length="169" mass="19278">MIQNTTNTTLNQLKDIIKVLSSEQFSTPLIILNNSSVGMHVRHILEFYQCLLDGIETGIVNYDMRKRNVKLETQPTYCIEVINEILTYLKKNQENIELCLKGCYCHTEETKQIEVKTSLDRELIYNIEHTVHHLAIIRIGINAIDSSITLNDSVGIASSTIRNKNICAQ</sequence>
<evidence type="ECO:0000313" key="1">
    <source>
        <dbReference type="EMBL" id="EIJ40182.1"/>
    </source>
</evidence>
<dbReference type="PANTHER" id="PTHR39473">
    <property type="match status" value="1"/>
</dbReference>
<dbReference type="eggNOG" id="COG2318">
    <property type="taxonomic scope" value="Bacteria"/>
</dbReference>
<evidence type="ECO:0000313" key="2">
    <source>
        <dbReference type="Proteomes" id="UP000004690"/>
    </source>
</evidence>
<dbReference type="OrthoDB" id="1162179at2"/>
<protein>
    <recommendedName>
        <fullName evidence="3">DinB family protein</fullName>
    </recommendedName>
</protein>
<gene>
    <name evidence="1" type="ORF">JoomaDRAFT_3236</name>
</gene>
<dbReference type="EMBL" id="JH651379">
    <property type="protein sequence ID" value="EIJ40182.1"/>
    <property type="molecule type" value="Genomic_DNA"/>
</dbReference>